<dbReference type="InterPro" id="IPR036271">
    <property type="entry name" value="Tet_transcr_reg_TetR-rel_C_sf"/>
</dbReference>
<dbReference type="PRINTS" id="PR00455">
    <property type="entry name" value="HTHTETR"/>
</dbReference>
<keyword evidence="3" id="KW-0804">Transcription</keyword>
<proteinExistence type="predicted"/>
<comment type="caution">
    <text evidence="6">The sequence shown here is derived from an EMBL/GenBank/DDBJ whole genome shotgun (WGS) entry which is preliminary data.</text>
</comment>
<dbReference type="SUPFAM" id="SSF48498">
    <property type="entry name" value="Tetracyclin repressor-like, C-terminal domain"/>
    <property type="match status" value="1"/>
</dbReference>
<protein>
    <submittedName>
        <fullName evidence="6">TetR family transcriptional regulator</fullName>
    </submittedName>
</protein>
<dbReference type="PROSITE" id="PS50977">
    <property type="entry name" value="HTH_TETR_2"/>
    <property type="match status" value="1"/>
</dbReference>
<dbReference type="Proteomes" id="UP000637002">
    <property type="component" value="Unassembled WGS sequence"/>
</dbReference>
<accession>A0A916XQV5</accession>
<evidence type="ECO:0000256" key="4">
    <source>
        <dbReference type="PROSITE-ProRule" id="PRU00335"/>
    </source>
</evidence>
<dbReference type="InterPro" id="IPR041490">
    <property type="entry name" value="KstR2_TetR_C"/>
</dbReference>
<dbReference type="GO" id="GO:0003700">
    <property type="term" value="F:DNA-binding transcription factor activity"/>
    <property type="evidence" value="ECO:0007669"/>
    <property type="project" value="TreeGrafter"/>
</dbReference>
<sequence>MRDEVIAFKRDRIVKAAEKLFYQHGYDSTTVDAIAAELKTTKQFIYSYFDSKSEILFIVCQAGSALALEMAERISRSEGEPGKQLDELIRGFARVITQEKMSVAIFIREEKNLEPAHIAEINRRRRAFDQILSGILDEGQSKGLFQVDDTQTTARLISGMINFTYSWFKPGRKLSAQALAETTARLVQRMVRAS</sequence>
<dbReference type="Pfam" id="PF00440">
    <property type="entry name" value="TetR_N"/>
    <property type="match status" value="1"/>
</dbReference>
<dbReference type="SUPFAM" id="SSF46689">
    <property type="entry name" value="Homeodomain-like"/>
    <property type="match status" value="1"/>
</dbReference>
<evidence type="ECO:0000256" key="2">
    <source>
        <dbReference type="ARBA" id="ARBA00023125"/>
    </source>
</evidence>
<keyword evidence="1" id="KW-0805">Transcription regulation</keyword>
<evidence type="ECO:0000313" key="7">
    <source>
        <dbReference type="Proteomes" id="UP000637002"/>
    </source>
</evidence>
<reference evidence="6" key="1">
    <citation type="journal article" date="2014" name="Int. J. Syst. Evol. Microbiol.">
        <title>Complete genome sequence of Corynebacterium casei LMG S-19264T (=DSM 44701T), isolated from a smear-ripened cheese.</title>
        <authorList>
            <consortium name="US DOE Joint Genome Institute (JGI-PGF)"/>
            <person name="Walter F."/>
            <person name="Albersmeier A."/>
            <person name="Kalinowski J."/>
            <person name="Ruckert C."/>
        </authorList>
    </citation>
    <scope>NUCLEOTIDE SEQUENCE</scope>
    <source>
        <strain evidence="6">CGMCC 1.12919</strain>
    </source>
</reference>
<dbReference type="AlphaFoldDB" id="A0A916XQV5"/>
<gene>
    <name evidence="6" type="ORF">GCM10010994_57150</name>
</gene>
<keyword evidence="2 4" id="KW-0238">DNA-binding</keyword>
<feature type="domain" description="HTH tetR-type" evidence="5">
    <location>
        <begin position="7"/>
        <end position="67"/>
    </location>
</feature>
<dbReference type="InterPro" id="IPR001647">
    <property type="entry name" value="HTH_TetR"/>
</dbReference>
<dbReference type="GO" id="GO:0000976">
    <property type="term" value="F:transcription cis-regulatory region binding"/>
    <property type="evidence" value="ECO:0007669"/>
    <property type="project" value="TreeGrafter"/>
</dbReference>
<evidence type="ECO:0000256" key="3">
    <source>
        <dbReference type="ARBA" id="ARBA00023163"/>
    </source>
</evidence>
<dbReference type="EMBL" id="BMGG01000012">
    <property type="protein sequence ID" value="GGC91933.1"/>
    <property type="molecule type" value="Genomic_DNA"/>
</dbReference>
<dbReference type="PANTHER" id="PTHR30055">
    <property type="entry name" value="HTH-TYPE TRANSCRIPTIONAL REGULATOR RUTR"/>
    <property type="match status" value="1"/>
</dbReference>
<dbReference type="PANTHER" id="PTHR30055:SF234">
    <property type="entry name" value="HTH-TYPE TRANSCRIPTIONAL REGULATOR BETI"/>
    <property type="match status" value="1"/>
</dbReference>
<dbReference type="Gene3D" id="1.10.10.60">
    <property type="entry name" value="Homeodomain-like"/>
    <property type="match status" value="1"/>
</dbReference>
<name>A0A916XQV5_9HYPH</name>
<evidence type="ECO:0000259" key="5">
    <source>
        <dbReference type="PROSITE" id="PS50977"/>
    </source>
</evidence>
<dbReference type="Pfam" id="PF17932">
    <property type="entry name" value="TetR_C_24"/>
    <property type="match status" value="1"/>
</dbReference>
<dbReference type="RefSeq" id="WP_188612590.1">
    <property type="nucleotide sequence ID" value="NZ_BMGG01000012.1"/>
</dbReference>
<keyword evidence="7" id="KW-1185">Reference proteome</keyword>
<evidence type="ECO:0000256" key="1">
    <source>
        <dbReference type="ARBA" id="ARBA00023015"/>
    </source>
</evidence>
<dbReference type="InterPro" id="IPR050109">
    <property type="entry name" value="HTH-type_TetR-like_transc_reg"/>
</dbReference>
<dbReference type="InterPro" id="IPR009057">
    <property type="entry name" value="Homeodomain-like_sf"/>
</dbReference>
<dbReference type="Gene3D" id="1.10.357.10">
    <property type="entry name" value="Tetracycline Repressor, domain 2"/>
    <property type="match status" value="1"/>
</dbReference>
<reference evidence="6" key="2">
    <citation type="submission" date="2020-09" db="EMBL/GenBank/DDBJ databases">
        <authorList>
            <person name="Sun Q."/>
            <person name="Zhou Y."/>
        </authorList>
    </citation>
    <scope>NUCLEOTIDE SEQUENCE</scope>
    <source>
        <strain evidence="6">CGMCC 1.12919</strain>
    </source>
</reference>
<feature type="DNA-binding region" description="H-T-H motif" evidence="4">
    <location>
        <begin position="30"/>
        <end position="49"/>
    </location>
</feature>
<organism evidence="6 7">
    <name type="scientific">Chelatococcus reniformis</name>
    <dbReference type="NCBI Taxonomy" id="1494448"/>
    <lineage>
        <taxon>Bacteria</taxon>
        <taxon>Pseudomonadati</taxon>
        <taxon>Pseudomonadota</taxon>
        <taxon>Alphaproteobacteria</taxon>
        <taxon>Hyphomicrobiales</taxon>
        <taxon>Chelatococcaceae</taxon>
        <taxon>Chelatococcus</taxon>
    </lineage>
</organism>
<evidence type="ECO:0000313" key="6">
    <source>
        <dbReference type="EMBL" id="GGC91933.1"/>
    </source>
</evidence>